<keyword evidence="16" id="KW-0614">Plasmid</keyword>
<geneLocation type="plasmid" evidence="17"/>
<dbReference type="GO" id="GO:0046933">
    <property type="term" value="F:proton-transporting ATP synthase activity, rotational mechanism"/>
    <property type="evidence" value="ECO:0007669"/>
    <property type="project" value="TreeGrafter"/>
</dbReference>
<keyword evidence="6" id="KW-0653">Protein transport</keyword>
<reference evidence="16 17" key="1">
    <citation type="journal article" date="2014" name="Genome Announc.">
        <title>Draft Genome Sequence of the Haloacid-Degrading Burkholderia caribensis Strain MBA4.</title>
        <authorList>
            <person name="Pan Y."/>
            <person name="Kong K.F."/>
            <person name="Tsang J.S."/>
        </authorList>
    </citation>
    <scope>NUCLEOTIDE SEQUENCE [LARGE SCALE GENOMIC DNA]</scope>
    <source>
        <strain evidence="16 17">MBA4</strain>
        <plasmid evidence="17">Plasmid</plasmid>
    </source>
</reference>
<keyword evidence="10" id="KW-0139">CF(1)</keyword>
<sequence length="470" mass="50589">MSTTASKHSPQAPALADVFGLHEHGLHEHGLRELGGAIEREIRALLPVRQTGKIAEVVGTLIKVAGIDLKLGELCELRTPQGQLLQHGEVIGFTREHAVVSPFAQLTEVSRATHVIGLQRPLSVPVGEALLGRVIDALGQPMDGRGPIEAERSRPIFADPPNPMTRRMIEHPMVTGVRVIDAMTTLAEGQRMGIFAPAGVGKSTLLGMLARGAQCDINVIALIGERGREVREFVELILGEQGMARSVVVCATSDRSSSERAKAAYVATAIAEHFRDEGKRVLLMMDSLTRFARAGREIGLAAGEPPARRGFPPSVFAELPRLLERAGMGERGSITALYTVLAEDESGNDPIAEEVRGVLDGHLILSREIAAQNRYPAIDVLGSLSRVMSQVMPREFMASSARLRKLLAKHREVDMLLQIGEYQPGTNALADEAIAKIDALKAFLSQPTDAYADPAETEAALHELAQGSAQ</sequence>
<dbReference type="GO" id="GO:0016887">
    <property type="term" value="F:ATP hydrolysis activity"/>
    <property type="evidence" value="ECO:0007669"/>
    <property type="project" value="InterPro"/>
</dbReference>
<dbReference type="Pfam" id="PF18269">
    <property type="entry name" value="T3SS_ATPase_C"/>
    <property type="match status" value="1"/>
</dbReference>
<comment type="catalytic activity">
    <reaction evidence="14">
        <text>ATP + H2O + cellular proteinSide 1 = ADP + phosphate + cellular proteinSide 2.</text>
        <dbReference type="EC" id="7.4.2.8"/>
    </reaction>
</comment>
<keyword evidence="4" id="KW-0547">Nucleotide-binding</keyword>
<dbReference type="PROSITE" id="PS00152">
    <property type="entry name" value="ATPASE_ALPHA_BETA"/>
    <property type="match status" value="1"/>
</dbReference>
<dbReference type="AlphaFoldDB" id="A0A0P0RND0"/>
<dbReference type="SMART" id="SM00382">
    <property type="entry name" value="AAA"/>
    <property type="match status" value="1"/>
</dbReference>
<dbReference type="GO" id="GO:0005524">
    <property type="term" value="F:ATP binding"/>
    <property type="evidence" value="ECO:0007669"/>
    <property type="project" value="UniProtKB-KW"/>
</dbReference>
<evidence type="ECO:0000256" key="14">
    <source>
        <dbReference type="ARBA" id="ARBA00034006"/>
    </source>
</evidence>
<keyword evidence="5" id="KW-0067">ATP-binding</keyword>
<dbReference type="InterPro" id="IPR027417">
    <property type="entry name" value="P-loop_NTPase"/>
</dbReference>
<evidence type="ECO:0000256" key="5">
    <source>
        <dbReference type="ARBA" id="ARBA00022840"/>
    </source>
</evidence>
<dbReference type="GO" id="GO:0030254">
    <property type="term" value="P:protein secretion by the type III secretion system"/>
    <property type="evidence" value="ECO:0007669"/>
    <property type="project" value="InterPro"/>
</dbReference>
<keyword evidence="8" id="KW-0843">Virulence</keyword>
<keyword evidence="7" id="KW-1278">Translocase</keyword>
<evidence type="ECO:0000256" key="9">
    <source>
        <dbReference type="ARBA" id="ARBA00023136"/>
    </source>
</evidence>
<evidence type="ECO:0000256" key="3">
    <source>
        <dbReference type="ARBA" id="ARBA00022490"/>
    </source>
</evidence>
<dbReference type="NCBIfam" id="TIGR02546">
    <property type="entry name" value="III_secr_ATP"/>
    <property type="match status" value="1"/>
</dbReference>
<dbReference type="InterPro" id="IPR040627">
    <property type="entry name" value="T3SS_ATPase_C"/>
</dbReference>
<evidence type="ECO:0000259" key="15">
    <source>
        <dbReference type="SMART" id="SM00382"/>
    </source>
</evidence>
<evidence type="ECO:0000256" key="6">
    <source>
        <dbReference type="ARBA" id="ARBA00022927"/>
    </source>
</evidence>
<dbReference type="EMBL" id="CP012748">
    <property type="protein sequence ID" value="ALL70443.1"/>
    <property type="molecule type" value="Genomic_DNA"/>
</dbReference>
<dbReference type="PANTHER" id="PTHR15184">
    <property type="entry name" value="ATP SYNTHASE"/>
    <property type="match status" value="1"/>
</dbReference>
<dbReference type="Proteomes" id="UP000019146">
    <property type="component" value="Plasmid unnamed"/>
</dbReference>
<dbReference type="GO" id="GO:0008564">
    <property type="term" value="F:protein-exporting ATPase activity"/>
    <property type="evidence" value="ECO:0007669"/>
    <property type="project" value="UniProtKB-EC"/>
</dbReference>
<dbReference type="CDD" id="cd01136">
    <property type="entry name" value="ATPase_flagellum-secretory_path_III"/>
    <property type="match status" value="1"/>
</dbReference>
<dbReference type="GeneID" id="69973910"/>
<proteinExistence type="inferred from homology"/>
<evidence type="ECO:0000256" key="13">
    <source>
        <dbReference type="ARBA" id="ARBA00024442"/>
    </source>
</evidence>
<dbReference type="GO" id="GO:0046961">
    <property type="term" value="F:proton-transporting ATPase activity, rotational mechanism"/>
    <property type="evidence" value="ECO:0007669"/>
    <property type="project" value="InterPro"/>
</dbReference>
<protein>
    <recommendedName>
        <fullName evidence="13">Type 3 secretion system ATPase</fullName>
        <ecNumber evidence="12">7.4.2.8</ecNumber>
    </recommendedName>
</protein>
<evidence type="ECO:0000313" key="16">
    <source>
        <dbReference type="EMBL" id="ALL70443.1"/>
    </source>
</evidence>
<evidence type="ECO:0000256" key="7">
    <source>
        <dbReference type="ARBA" id="ARBA00022967"/>
    </source>
</evidence>
<dbReference type="RefSeq" id="WP_035994221.1">
    <property type="nucleotide sequence ID" value="NZ_CP012748.1"/>
</dbReference>
<dbReference type="Pfam" id="PF02874">
    <property type="entry name" value="ATP-synt_ab_N"/>
    <property type="match status" value="1"/>
</dbReference>
<keyword evidence="10" id="KW-0066">ATP synthesis</keyword>
<dbReference type="EC" id="7.4.2.8" evidence="12"/>
<accession>A0A0P0RND0</accession>
<comment type="similarity">
    <text evidence="11">Belongs to the ATPase alpha/beta chains family. T3SS ATPase subfamily.</text>
</comment>
<dbReference type="GO" id="GO:0030257">
    <property type="term" value="C:type III protein secretion system complex"/>
    <property type="evidence" value="ECO:0007669"/>
    <property type="project" value="InterPro"/>
</dbReference>
<keyword evidence="16" id="KW-0378">Hydrolase</keyword>
<evidence type="ECO:0000256" key="12">
    <source>
        <dbReference type="ARBA" id="ARBA00024382"/>
    </source>
</evidence>
<gene>
    <name evidence="16" type="ORF">K788_0001220</name>
</gene>
<dbReference type="InterPro" id="IPR020003">
    <property type="entry name" value="ATPase_a/bsu_AS"/>
</dbReference>
<dbReference type="Pfam" id="PF00006">
    <property type="entry name" value="ATP-synt_ab"/>
    <property type="match status" value="1"/>
</dbReference>
<keyword evidence="9" id="KW-0472">Membrane</keyword>
<dbReference type="GO" id="GO:0005737">
    <property type="term" value="C:cytoplasm"/>
    <property type="evidence" value="ECO:0007669"/>
    <property type="project" value="UniProtKB-SubCell"/>
</dbReference>
<dbReference type="InterPro" id="IPR050053">
    <property type="entry name" value="ATPase_alpha/beta_chains"/>
</dbReference>
<keyword evidence="2" id="KW-0813">Transport</keyword>
<evidence type="ECO:0000256" key="10">
    <source>
        <dbReference type="ARBA" id="ARBA00023196"/>
    </source>
</evidence>
<evidence type="ECO:0000256" key="4">
    <source>
        <dbReference type="ARBA" id="ARBA00022741"/>
    </source>
</evidence>
<dbReference type="InterPro" id="IPR013380">
    <property type="entry name" value="ATPase_T3SS_SctN"/>
</dbReference>
<evidence type="ECO:0000256" key="8">
    <source>
        <dbReference type="ARBA" id="ARBA00023026"/>
    </source>
</evidence>
<dbReference type="PANTHER" id="PTHR15184:SF9">
    <property type="entry name" value="SPI-1 TYPE 3 SECRETION SYSTEM ATPASE"/>
    <property type="match status" value="1"/>
</dbReference>
<dbReference type="Gene3D" id="3.40.50.12240">
    <property type="match status" value="1"/>
</dbReference>
<dbReference type="KEGG" id="bcai:K788_0001220"/>
<evidence type="ECO:0000256" key="2">
    <source>
        <dbReference type="ARBA" id="ARBA00022448"/>
    </source>
</evidence>
<keyword evidence="3" id="KW-0963">Cytoplasm</keyword>
<feature type="domain" description="AAA+ ATPase" evidence="15">
    <location>
        <begin position="188"/>
        <end position="370"/>
    </location>
</feature>
<dbReference type="InterPro" id="IPR003593">
    <property type="entry name" value="AAA+_ATPase"/>
</dbReference>
<evidence type="ECO:0000313" key="17">
    <source>
        <dbReference type="Proteomes" id="UP000019146"/>
    </source>
</evidence>
<dbReference type="InterPro" id="IPR004100">
    <property type="entry name" value="ATPase_F1/V1/A1_a/bsu_N"/>
</dbReference>
<evidence type="ECO:0000256" key="11">
    <source>
        <dbReference type="ARBA" id="ARBA00024342"/>
    </source>
</evidence>
<comment type="subcellular location">
    <subcellularLocation>
        <location evidence="1">Cytoplasm</location>
    </subcellularLocation>
</comment>
<dbReference type="SUPFAM" id="SSF52540">
    <property type="entry name" value="P-loop containing nucleoside triphosphate hydrolases"/>
    <property type="match status" value="1"/>
</dbReference>
<evidence type="ECO:0000256" key="1">
    <source>
        <dbReference type="ARBA" id="ARBA00004496"/>
    </source>
</evidence>
<dbReference type="FunFam" id="3.40.50.12240:FF:000002">
    <property type="entry name" value="Flagellum-specific ATP synthase FliI"/>
    <property type="match status" value="1"/>
</dbReference>
<dbReference type="InterPro" id="IPR000194">
    <property type="entry name" value="ATPase_F1/V1/A1_a/bsu_nucl-bd"/>
</dbReference>
<dbReference type="NCBIfam" id="NF006575">
    <property type="entry name" value="PRK09099.1"/>
    <property type="match status" value="1"/>
</dbReference>
<name>A0A0P0RND0_9BURK</name>
<dbReference type="NCBIfam" id="TIGR01026">
    <property type="entry name" value="fliI_yscN"/>
    <property type="match status" value="1"/>
</dbReference>
<dbReference type="InterPro" id="IPR005714">
    <property type="entry name" value="ATPase_T3SS_FliI/YscN"/>
</dbReference>
<dbReference type="GO" id="GO:0045259">
    <property type="term" value="C:proton-transporting ATP synthase complex"/>
    <property type="evidence" value="ECO:0007669"/>
    <property type="project" value="UniProtKB-KW"/>
</dbReference>
<organism evidence="16 17">
    <name type="scientific">Paraburkholderia caribensis MBA4</name>
    <dbReference type="NCBI Taxonomy" id="1323664"/>
    <lineage>
        <taxon>Bacteria</taxon>
        <taxon>Pseudomonadati</taxon>
        <taxon>Pseudomonadota</taxon>
        <taxon>Betaproteobacteria</taxon>
        <taxon>Burkholderiales</taxon>
        <taxon>Burkholderiaceae</taxon>
        <taxon>Paraburkholderia</taxon>
    </lineage>
</organism>